<feature type="region of interest" description="Disordered" evidence="1">
    <location>
        <begin position="1"/>
        <end position="59"/>
    </location>
</feature>
<dbReference type="Gramene" id="KZM84251">
    <property type="protein sequence ID" value="KZM84251"/>
    <property type="gene ID" value="DCAR_028455"/>
</dbReference>
<evidence type="ECO:0000313" key="3">
    <source>
        <dbReference type="EMBL" id="WOH11594.1"/>
    </source>
</evidence>
<keyword evidence="4" id="KW-1185">Reference proteome</keyword>
<reference evidence="3" key="2">
    <citation type="submission" date="2022-03" db="EMBL/GenBank/DDBJ databases">
        <title>Draft title - Genomic analysis of global carrot germplasm unveils the trajectory of domestication and the origin of high carotenoid orange carrot.</title>
        <authorList>
            <person name="Iorizzo M."/>
            <person name="Ellison S."/>
            <person name="Senalik D."/>
            <person name="Macko-Podgorni A."/>
            <person name="Grzebelus D."/>
            <person name="Bostan H."/>
            <person name="Rolling W."/>
            <person name="Curaba J."/>
            <person name="Simon P."/>
        </authorList>
    </citation>
    <scope>NUCLEOTIDE SEQUENCE</scope>
    <source>
        <tissue evidence="3">Leaf</tissue>
    </source>
</reference>
<organism evidence="2">
    <name type="scientific">Daucus carota subsp. sativus</name>
    <name type="common">Carrot</name>
    <dbReference type="NCBI Taxonomy" id="79200"/>
    <lineage>
        <taxon>Eukaryota</taxon>
        <taxon>Viridiplantae</taxon>
        <taxon>Streptophyta</taxon>
        <taxon>Embryophyta</taxon>
        <taxon>Tracheophyta</taxon>
        <taxon>Spermatophyta</taxon>
        <taxon>Magnoliopsida</taxon>
        <taxon>eudicotyledons</taxon>
        <taxon>Gunneridae</taxon>
        <taxon>Pentapetalae</taxon>
        <taxon>asterids</taxon>
        <taxon>campanulids</taxon>
        <taxon>Apiales</taxon>
        <taxon>Apiaceae</taxon>
        <taxon>Apioideae</taxon>
        <taxon>Scandiceae</taxon>
        <taxon>Daucinae</taxon>
        <taxon>Daucus</taxon>
        <taxon>Daucus sect. Daucus</taxon>
    </lineage>
</organism>
<name>A0A175YM88_DAUCS</name>
<evidence type="ECO:0000313" key="2">
    <source>
        <dbReference type="EMBL" id="KZM84251.1"/>
    </source>
</evidence>
<evidence type="ECO:0000313" key="4">
    <source>
        <dbReference type="Proteomes" id="UP000077755"/>
    </source>
</evidence>
<dbReference type="EMBL" id="CP093350">
    <property type="protein sequence ID" value="WOH11594.1"/>
    <property type="molecule type" value="Genomic_DNA"/>
</dbReference>
<protein>
    <submittedName>
        <fullName evidence="2">Uncharacterized protein</fullName>
    </submittedName>
</protein>
<sequence>MPTPSLRRCHVGTGSNPPASTPPNAPPKARGCSQLGSSQSQGPVTRTKAVNLSPVTRKKAASLKFPVKPFSAPRKNI</sequence>
<evidence type="ECO:0000256" key="1">
    <source>
        <dbReference type="SAM" id="MobiDB-lite"/>
    </source>
</evidence>
<dbReference type="AlphaFoldDB" id="A0A175YM88"/>
<accession>A0A175YM88</accession>
<dbReference type="Proteomes" id="UP000077755">
    <property type="component" value="Chromosome 8"/>
</dbReference>
<dbReference type="EMBL" id="LNRQ01000008">
    <property type="protein sequence ID" value="KZM84251.1"/>
    <property type="molecule type" value="Genomic_DNA"/>
</dbReference>
<proteinExistence type="predicted"/>
<feature type="compositionally biased region" description="Low complexity" evidence="1">
    <location>
        <begin position="31"/>
        <end position="42"/>
    </location>
</feature>
<reference evidence="2" key="1">
    <citation type="journal article" date="2016" name="Nat. Genet.">
        <title>A high-quality carrot genome assembly provides new insights into carotenoid accumulation and asterid genome evolution.</title>
        <authorList>
            <person name="Iorizzo M."/>
            <person name="Ellison S."/>
            <person name="Senalik D."/>
            <person name="Zeng P."/>
            <person name="Satapoomin P."/>
            <person name="Huang J."/>
            <person name="Bowman M."/>
            <person name="Iovene M."/>
            <person name="Sanseverino W."/>
            <person name="Cavagnaro P."/>
            <person name="Yildiz M."/>
            <person name="Macko-Podgorni A."/>
            <person name="Moranska E."/>
            <person name="Grzebelus E."/>
            <person name="Grzebelus D."/>
            <person name="Ashrafi H."/>
            <person name="Zheng Z."/>
            <person name="Cheng S."/>
            <person name="Spooner D."/>
            <person name="Van Deynze A."/>
            <person name="Simon P."/>
        </authorList>
    </citation>
    <scope>NUCLEOTIDE SEQUENCE [LARGE SCALE GENOMIC DNA]</scope>
    <source>
        <tissue evidence="2">Leaf</tissue>
    </source>
</reference>
<gene>
    <name evidence="2" type="ORF">DCAR_028455</name>
    <name evidence="3" type="ORF">DCAR_0831084</name>
</gene>